<protein>
    <submittedName>
        <fullName evidence="2">GNAT family N-acetyltransferase</fullName>
    </submittedName>
</protein>
<gene>
    <name evidence="2" type="ORF">GCM10009663_63710</name>
</gene>
<comment type="caution">
    <text evidence="2">The sequence shown here is derived from an EMBL/GenBank/DDBJ whole genome shotgun (WGS) entry which is preliminary data.</text>
</comment>
<evidence type="ECO:0000313" key="3">
    <source>
        <dbReference type="Proteomes" id="UP001499987"/>
    </source>
</evidence>
<name>A0ABP4EL62_9ACTN</name>
<dbReference type="PROSITE" id="PS51186">
    <property type="entry name" value="GNAT"/>
    <property type="match status" value="1"/>
</dbReference>
<sequence>MVGMHSVHVAHTADLDAGTLAAARGLLDEVFAPDMTDEDWEHCLGGLHTLVRDGAELVGHAAIVQRRLLHGGRALRTGYIEGVAVRADRQRDGIGSAMLAELVRIARGAYDLAALGSTDTAVPFYTAHGWQPWRGRTYALTPDGIRRTAEEDDGIYVLPLAVPVDVTGELVADWREGDVW</sequence>
<dbReference type="EMBL" id="BAAALD010000091">
    <property type="protein sequence ID" value="GAA1114308.1"/>
    <property type="molecule type" value="Genomic_DNA"/>
</dbReference>
<evidence type="ECO:0000313" key="2">
    <source>
        <dbReference type="EMBL" id="GAA1114308.1"/>
    </source>
</evidence>
<feature type="domain" description="N-acetyltransferase" evidence="1">
    <location>
        <begin position="10"/>
        <end position="150"/>
    </location>
</feature>
<dbReference type="InterPro" id="IPR000182">
    <property type="entry name" value="GNAT_dom"/>
</dbReference>
<reference evidence="3" key="1">
    <citation type="journal article" date="2019" name="Int. J. Syst. Evol. Microbiol.">
        <title>The Global Catalogue of Microorganisms (GCM) 10K type strain sequencing project: providing services to taxonomists for standard genome sequencing and annotation.</title>
        <authorList>
            <consortium name="The Broad Institute Genomics Platform"/>
            <consortium name="The Broad Institute Genome Sequencing Center for Infectious Disease"/>
            <person name="Wu L."/>
            <person name="Ma J."/>
        </authorList>
    </citation>
    <scope>NUCLEOTIDE SEQUENCE [LARGE SCALE GENOMIC DNA]</scope>
    <source>
        <strain evidence="3">JCM 13002</strain>
    </source>
</reference>
<dbReference type="Pfam" id="PF13527">
    <property type="entry name" value="Acetyltransf_9"/>
    <property type="match status" value="1"/>
</dbReference>
<proteinExistence type="predicted"/>
<organism evidence="2 3">
    <name type="scientific">Kitasatospora arboriphila</name>
    <dbReference type="NCBI Taxonomy" id="258052"/>
    <lineage>
        <taxon>Bacteria</taxon>
        <taxon>Bacillati</taxon>
        <taxon>Actinomycetota</taxon>
        <taxon>Actinomycetes</taxon>
        <taxon>Kitasatosporales</taxon>
        <taxon>Streptomycetaceae</taxon>
        <taxon>Kitasatospora</taxon>
    </lineage>
</organism>
<dbReference type="InterPro" id="IPR016181">
    <property type="entry name" value="Acyl_CoA_acyltransferase"/>
</dbReference>
<accession>A0ABP4EL62</accession>
<dbReference type="SUPFAM" id="SSF55729">
    <property type="entry name" value="Acyl-CoA N-acyltransferases (Nat)"/>
    <property type="match status" value="1"/>
</dbReference>
<dbReference type="Proteomes" id="UP001499987">
    <property type="component" value="Unassembled WGS sequence"/>
</dbReference>
<keyword evidence="3" id="KW-1185">Reference proteome</keyword>
<evidence type="ECO:0000259" key="1">
    <source>
        <dbReference type="PROSITE" id="PS51186"/>
    </source>
</evidence>
<dbReference type="CDD" id="cd04301">
    <property type="entry name" value="NAT_SF"/>
    <property type="match status" value="1"/>
</dbReference>
<dbReference type="Gene3D" id="3.40.630.30">
    <property type="match status" value="1"/>
</dbReference>